<comment type="catalytic activity">
    <reaction evidence="13 15">
        <text>L-isoleucine + 2-oxoglutarate = (S)-3-methyl-2-oxopentanoate + L-glutamate</text>
        <dbReference type="Rhea" id="RHEA:24801"/>
        <dbReference type="ChEBI" id="CHEBI:16810"/>
        <dbReference type="ChEBI" id="CHEBI:29985"/>
        <dbReference type="ChEBI" id="CHEBI:35146"/>
        <dbReference type="ChEBI" id="CHEBI:58045"/>
        <dbReference type="EC" id="2.6.1.42"/>
    </reaction>
</comment>
<dbReference type="NCBIfam" id="NF005146">
    <property type="entry name" value="PRK06606.1"/>
    <property type="match status" value="1"/>
</dbReference>
<accession>A0A0F6YJ23</accession>
<dbReference type="GO" id="GO:0009098">
    <property type="term" value="P:L-leucine biosynthetic process"/>
    <property type="evidence" value="ECO:0007669"/>
    <property type="project" value="UniProtKB-UniPathway"/>
</dbReference>
<dbReference type="InterPro" id="IPR036038">
    <property type="entry name" value="Aminotransferase-like"/>
</dbReference>
<evidence type="ECO:0000256" key="12">
    <source>
        <dbReference type="ARBA" id="ARBA00048212"/>
    </source>
</evidence>
<comment type="pathway">
    <text evidence="4 15">Amino-acid biosynthesis; L-valine biosynthesis; L-valine from pyruvate: step 4/4.</text>
</comment>
<dbReference type="GO" id="GO:0052654">
    <property type="term" value="F:L-leucine-2-oxoglutarate transaminase activity"/>
    <property type="evidence" value="ECO:0007669"/>
    <property type="project" value="RHEA"/>
</dbReference>
<dbReference type="PANTHER" id="PTHR42743:SF11">
    <property type="entry name" value="AMINODEOXYCHORISMATE LYASE"/>
    <property type="match status" value="1"/>
</dbReference>
<evidence type="ECO:0000256" key="4">
    <source>
        <dbReference type="ARBA" id="ARBA00004931"/>
    </source>
</evidence>
<dbReference type="EMBL" id="CP011125">
    <property type="protein sequence ID" value="AKF07397.1"/>
    <property type="molecule type" value="Genomic_DNA"/>
</dbReference>
<dbReference type="STRING" id="927083.DB32_004546"/>
<dbReference type="FunFam" id="3.20.10.10:FF:000002">
    <property type="entry name" value="D-alanine aminotransferase"/>
    <property type="match status" value="1"/>
</dbReference>
<dbReference type="Gene3D" id="3.20.10.10">
    <property type="entry name" value="D-amino Acid Aminotransferase, subunit A, domain 2"/>
    <property type="match status" value="1"/>
</dbReference>
<evidence type="ECO:0000256" key="3">
    <source>
        <dbReference type="ARBA" id="ARBA00004824"/>
    </source>
</evidence>
<sequence>MAKIWMDGRLVDWDAAQVHVLTHTLHYGLGTFEGIRAYETHDGRTAIFRLREHVRRLFDSAKICTIPMPYTQDQIVDACIETVRANGLSSCYLRPLVFLGDGAMGLGAINPTRVSIAVWKWGAYLGEEGLAKGIRAKVSSFTRPGINMLMSKGKVSGHYVNSVLAKREVIAAGYQEAIMLDAQGRVSEATGENVWLVRDGVVATAPYGGSILGGITRDTLLTILRDDLGLEVQERDITRDELWIADEVFMCGTAAEVTPVREIDDRQIGAGARGPLTKKVQDRYFEVVRGVRPPVAEWLTYV</sequence>
<evidence type="ECO:0000256" key="2">
    <source>
        <dbReference type="ARBA" id="ARBA00003109"/>
    </source>
</evidence>
<keyword evidence="11 15" id="KW-0100">Branched-chain amino acid biosynthesis</keyword>
<dbReference type="GO" id="GO:0005829">
    <property type="term" value="C:cytosol"/>
    <property type="evidence" value="ECO:0007669"/>
    <property type="project" value="TreeGrafter"/>
</dbReference>
<evidence type="ECO:0000256" key="10">
    <source>
        <dbReference type="ARBA" id="ARBA00022898"/>
    </source>
</evidence>
<comment type="cofactor">
    <cofactor evidence="1 15">
        <name>pyridoxal 5'-phosphate</name>
        <dbReference type="ChEBI" id="CHEBI:597326"/>
    </cofactor>
</comment>
<dbReference type="Proteomes" id="UP000034883">
    <property type="component" value="Chromosome"/>
</dbReference>
<evidence type="ECO:0000256" key="6">
    <source>
        <dbReference type="ARBA" id="ARBA00009320"/>
    </source>
</evidence>
<dbReference type="AlphaFoldDB" id="A0A0F6YJ23"/>
<dbReference type="UniPathway" id="UPA00047">
    <property type="reaction ID" value="UER00058"/>
</dbReference>
<dbReference type="GO" id="GO:0052655">
    <property type="term" value="F:L-valine-2-oxoglutarate transaminase activity"/>
    <property type="evidence" value="ECO:0007669"/>
    <property type="project" value="RHEA"/>
</dbReference>
<evidence type="ECO:0000256" key="7">
    <source>
        <dbReference type="ARBA" id="ARBA00022576"/>
    </source>
</evidence>
<evidence type="ECO:0000313" key="16">
    <source>
        <dbReference type="EMBL" id="AKF07397.1"/>
    </source>
</evidence>
<comment type="pathway">
    <text evidence="3 15">Amino-acid biosynthesis; L-isoleucine biosynthesis; L-isoleucine from 2-oxobutanoate: step 4/4.</text>
</comment>
<keyword evidence="8 15" id="KW-0028">Amino-acid biosynthesis</keyword>
<dbReference type="UniPathway" id="UPA00049">
    <property type="reaction ID" value="UER00062"/>
</dbReference>
<dbReference type="InterPro" id="IPR050571">
    <property type="entry name" value="Class-IV_PLP-Dep_Aminotrnsfr"/>
</dbReference>
<reference evidence="16 17" key="1">
    <citation type="submission" date="2015-03" db="EMBL/GenBank/DDBJ databases">
        <title>Genome assembly of Sandaracinus amylolyticus DSM 53668.</title>
        <authorList>
            <person name="Sharma G."/>
            <person name="Subramanian S."/>
        </authorList>
    </citation>
    <scope>NUCLEOTIDE SEQUENCE [LARGE SCALE GENOMIC DNA]</scope>
    <source>
        <strain evidence="16 17">DSM 53668</strain>
    </source>
</reference>
<comment type="similarity">
    <text evidence="6 15">Belongs to the class-IV pyridoxal-phosphate-dependent aminotransferase family.</text>
</comment>
<dbReference type="InterPro" id="IPR043132">
    <property type="entry name" value="BCAT-like_C"/>
</dbReference>
<dbReference type="InterPro" id="IPR005785">
    <property type="entry name" value="B_amino_transI"/>
</dbReference>
<gene>
    <name evidence="15" type="primary">ilvE</name>
    <name evidence="16" type="ORF">DB32_004546</name>
</gene>
<name>A0A0F6YJ23_9BACT</name>
<dbReference type="PANTHER" id="PTHR42743">
    <property type="entry name" value="AMINO-ACID AMINOTRANSFERASE"/>
    <property type="match status" value="1"/>
</dbReference>
<dbReference type="GO" id="GO:0009097">
    <property type="term" value="P:isoleucine biosynthetic process"/>
    <property type="evidence" value="ECO:0007669"/>
    <property type="project" value="UniProtKB-UniPathway"/>
</dbReference>
<dbReference type="SUPFAM" id="SSF56752">
    <property type="entry name" value="D-aminoacid aminotransferase-like PLP-dependent enzymes"/>
    <property type="match status" value="1"/>
</dbReference>
<evidence type="ECO:0000256" key="14">
    <source>
        <dbReference type="ARBA" id="ARBA00049229"/>
    </source>
</evidence>
<keyword evidence="9 15" id="KW-0808">Transferase</keyword>
<protein>
    <recommendedName>
        <fullName evidence="15">Branched-chain-amino-acid aminotransferase</fullName>
        <shortName evidence="15">BCAT</shortName>
        <ecNumber evidence="15">2.6.1.42</ecNumber>
    </recommendedName>
</protein>
<dbReference type="GO" id="GO:0052656">
    <property type="term" value="F:L-isoleucine-2-oxoglutarate transaminase activity"/>
    <property type="evidence" value="ECO:0007669"/>
    <property type="project" value="RHEA"/>
</dbReference>
<evidence type="ECO:0000256" key="8">
    <source>
        <dbReference type="ARBA" id="ARBA00022605"/>
    </source>
</evidence>
<evidence type="ECO:0000313" key="17">
    <source>
        <dbReference type="Proteomes" id="UP000034883"/>
    </source>
</evidence>
<comment type="pathway">
    <text evidence="5 15">Amino-acid biosynthesis; L-leucine biosynthesis; L-leucine from 3-methyl-2-oxobutanoate: step 4/4.</text>
</comment>
<keyword evidence="7 15" id="KW-0032">Aminotransferase</keyword>
<evidence type="ECO:0000256" key="9">
    <source>
        <dbReference type="ARBA" id="ARBA00022679"/>
    </source>
</evidence>
<dbReference type="CDD" id="cd01557">
    <property type="entry name" value="BCAT_beta_family"/>
    <property type="match status" value="1"/>
</dbReference>
<dbReference type="Pfam" id="PF01063">
    <property type="entry name" value="Aminotran_4"/>
    <property type="match status" value="1"/>
</dbReference>
<comment type="function">
    <text evidence="2 15">Acts on leucine, isoleucine and valine.</text>
</comment>
<dbReference type="NCBIfam" id="TIGR01122">
    <property type="entry name" value="ilvE_I"/>
    <property type="match status" value="1"/>
</dbReference>
<comment type="catalytic activity">
    <reaction evidence="14 15">
        <text>L-leucine + 2-oxoglutarate = 4-methyl-2-oxopentanoate + L-glutamate</text>
        <dbReference type="Rhea" id="RHEA:18321"/>
        <dbReference type="ChEBI" id="CHEBI:16810"/>
        <dbReference type="ChEBI" id="CHEBI:17865"/>
        <dbReference type="ChEBI" id="CHEBI:29985"/>
        <dbReference type="ChEBI" id="CHEBI:57427"/>
        <dbReference type="EC" id="2.6.1.42"/>
    </reaction>
</comment>
<evidence type="ECO:0000256" key="15">
    <source>
        <dbReference type="RuleBase" id="RU364094"/>
    </source>
</evidence>
<dbReference type="Gene3D" id="3.30.470.10">
    <property type="match status" value="1"/>
</dbReference>
<keyword evidence="10 15" id="KW-0663">Pyridoxal phosphate</keyword>
<dbReference type="EC" id="2.6.1.42" evidence="15"/>
<comment type="catalytic activity">
    <reaction evidence="12 15">
        <text>L-valine + 2-oxoglutarate = 3-methyl-2-oxobutanoate + L-glutamate</text>
        <dbReference type="Rhea" id="RHEA:24813"/>
        <dbReference type="ChEBI" id="CHEBI:11851"/>
        <dbReference type="ChEBI" id="CHEBI:16810"/>
        <dbReference type="ChEBI" id="CHEBI:29985"/>
        <dbReference type="ChEBI" id="CHEBI:57762"/>
        <dbReference type="EC" id="2.6.1.42"/>
    </reaction>
</comment>
<proteinExistence type="inferred from homology"/>
<evidence type="ECO:0000256" key="13">
    <source>
        <dbReference type="ARBA" id="ARBA00048798"/>
    </source>
</evidence>
<dbReference type="KEGG" id="samy:DB32_004546"/>
<dbReference type="InterPro" id="IPR033939">
    <property type="entry name" value="BCAT_family"/>
</dbReference>
<evidence type="ECO:0000256" key="5">
    <source>
        <dbReference type="ARBA" id="ARBA00005072"/>
    </source>
</evidence>
<dbReference type="InterPro" id="IPR001544">
    <property type="entry name" value="Aminotrans_IV"/>
</dbReference>
<dbReference type="GO" id="GO:0009099">
    <property type="term" value="P:L-valine biosynthetic process"/>
    <property type="evidence" value="ECO:0007669"/>
    <property type="project" value="UniProtKB-UniPathway"/>
</dbReference>
<dbReference type="InterPro" id="IPR043131">
    <property type="entry name" value="BCAT-like_N"/>
</dbReference>
<organism evidence="16 17">
    <name type="scientific">Sandaracinus amylolyticus</name>
    <dbReference type="NCBI Taxonomy" id="927083"/>
    <lineage>
        <taxon>Bacteria</taxon>
        <taxon>Pseudomonadati</taxon>
        <taxon>Myxococcota</taxon>
        <taxon>Polyangia</taxon>
        <taxon>Polyangiales</taxon>
        <taxon>Sandaracinaceae</taxon>
        <taxon>Sandaracinus</taxon>
    </lineage>
</organism>
<evidence type="ECO:0000256" key="11">
    <source>
        <dbReference type="ARBA" id="ARBA00023304"/>
    </source>
</evidence>
<evidence type="ECO:0000256" key="1">
    <source>
        <dbReference type="ARBA" id="ARBA00001933"/>
    </source>
</evidence>
<dbReference type="UniPathway" id="UPA00048">
    <property type="reaction ID" value="UER00073"/>
</dbReference>
<keyword evidence="17" id="KW-1185">Reference proteome</keyword>